<accession>A0A484PDV1</accession>
<evidence type="ECO:0000313" key="3">
    <source>
        <dbReference type="EMBL" id="VFR87848.1"/>
    </source>
</evidence>
<evidence type="ECO:0000313" key="1">
    <source>
        <dbReference type="EMBL" id="VFR23706.1"/>
    </source>
</evidence>
<sequence>MNSAIEQDHISLRDLQFLPLGIEDASGGFTATVLYDGQAIADVRNDGLPGMTFLFAHEGREALLAEAEGVAKEALYGSLASLVGELAADEYWYGKLRPVFVQNMAEKLLFICNDKLLYIDTPLTAIGDWEACFAALRASQESPIVILAELPPRLAFRLWRHYGLGPDDTAGHYLH</sequence>
<name>A0A484PDV1_9ZZZZ</name>
<dbReference type="EMBL" id="CAADIJ010000028">
    <property type="protein sequence ID" value="VFR87848.1"/>
    <property type="molecule type" value="Genomic_DNA"/>
</dbReference>
<evidence type="ECO:0000313" key="2">
    <source>
        <dbReference type="EMBL" id="VFR61510.1"/>
    </source>
</evidence>
<gene>
    <name evidence="1" type="ORF">ANDA3_1194</name>
    <name evidence="2" type="ORF">DAR2_1064</name>
    <name evidence="3" type="ORF">DAR3_1061</name>
</gene>
<proteinExistence type="predicted"/>
<dbReference type="AlphaFoldDB" id="A0A484PDV1"/>
<reference evidence="1" key="1">
    <citation type="submission" date="2019-03" db="EMBL/GenBank/DDBJ databases">
        <authorList>
            <person name="Danneels B."/>
        </authorList>
    </citation>
    <scope>NUCLEOTIDE SEQUENCE</scope>
</reference>
<dbReference type="EMBL" id="CAADIL010000003">
    <property type="protein sequence ID" value="VFR61510.1"/>
    <property type="molecule type" value="Genomic_DNA"/>
</dbReference>
<protein>
    <submittedName>
        <fullName evidence="1">Uncharacterized protein</fullName>
    </submittedName>
</protein>
<dbReference type="EMBL" id="CAADIC010000003">
    <property type="protein sequence ID" value="VFR23706.1"/>
    <property type="molecule type" value="Genomic_DNA"/>
</dbReference>
<organism evidence="1">
    <name type="scientific">plant metagenome</name>
    <dbReference type="NCBI Taxonomy" id="1297885"/>
    <lineage>
        <taxon>unclassified sequences</taxon>
        <taxon>metagenomes</taxon>
        <taxon>organismal metagenomes</taxon>
    </lineage>
</organism>